<comment type="caution">
    <text evidence="2">The sequence shown here is derived from an EMBL/GenBank/DDBJ whole genome shotgun (WGS) entry which is preliminary data.</text>
</comment>
<gene>
    <name evidence="2" type="ORF">SDC9_202733</name>
</gene>
<keyword evidence="1" id="KW-1133">Transmembrane helix</keyword>
<proteinExistence type="predicted"/>
<name>A0A645J3I4_9ZZZZ</name>
<protein>
    <submittedName>
        <fullName evidence="2">Uncharacterized protein</fullName>
    </submittedName>
</protein>
<keyword evidence="1" id="KW-0812">Transmembrane</keyword>
<sequence>MKQFIKRHFILLVVTGIFLALTPQMFTYADAQRGYNAIGGEMFFPLIPFMLWLMWGMVKDTFKEFKQILTESEENEND</sequence>
<dbReference type="EMBL" id="VSSQ01123869">
    <property type="protein sequence ID" value="MPN55054.1"/>
    <property type="molecule type" value="Genomic_DNA"/>
</dbReference>
<keyword evidence="1" id="KW-0472">Membrane</keyword>
<accession>A0A645J3I4</accession>
<reference evidence="2" key="1">
    <citation type="submission" date="2019-08" db="EMBL/GenBank/DDBJ databases">
        <authorList>
            <person name="Kucharzyk K."/>
            <person name="Murdoch R.W."/>
            <person name="Higgins S."/>
            <person name="Loffler F."/>
        </authorList>
    </citation>
    <scope>NUCLEOTIDE SEQUENCE</scope>
</reference>
<evidence type="ECO:0000256" key="1">
    <source>
        <dbReference type="SAM" id="Phobius"/>
    </source>
</evidence>
<evidence type="ECO:0000313" key="2">
    <source>
        <dbReference type="EMBL" id="MPN55054.1"/>
    </source>
</evidence>
<dbReference type="AlphaFoldDB" id="A0A645J3I4"/>
<feature type="transmembrane region" description="Helical" evidence="1">
    <location>
        <begin position="41"/>
        <end position="58"/>
    </location>
</feature>
<organism evidence="2">
    <name type="scientific">bioreactor metagenome</name>
    <dbReference type="NCBI Taxonomy" id="1076179"/>
    <lineage>
        <taxon>unclassified sequences</taxon>
        <taxon>metagenomes</taxon>
        <taxon>ecological metagenomes</taxon>
    </lineage>
</organism>